<dbReference type="Pfam" id="PF02348">
    <property type="entry name" value="CTP_transf_3"/>
    <property type="match status" value="1"/>
</dbReference>
<reference evidence="1 2" key="1">
    <citation type="submission" date="2017-02" db="EMBL/GenBank/DDBJ databases">
        <authorList>
            <person name="Peterson S.W."/>
        </authorList>
    </citation>
    <scope>NUCLEOTIDE SEQUENCE [LARGE SCALE GENOMIC DNA]</scope>
    <source>
        <strain evidence="1 2">DSM 25262</strain>
    </source>
</reference>
<name>A0A1T5M4K4_9BACT</name>
<dbReference type="OrthoDB" id="9805604at2"/>
<accession>A0A1T5M4K4</accession>
<keyword evidence="1" id="KW-0808">Transferase</keyword>
<keyword evidence="1" id="KW-0548">Nucleotidyltransferase</keyword>
<dbReference type="InterPro" id="IPR029044">
    <property type="entry name" value="Nucleotide-diphossugar_trans"/>
</dbReference>
<proteinExistence type="predicted"/>
<organism evidence="1 2">
    <name type="scientific">Ohtaekwangia koreensis</name>
    <dbReference type="NCBI Taxonomy" id="688867"/>
    <lineage>
        <taxon>Bacteria</taxon>
        <taxon>Pseudomonadati</taxon>
        <taxon>Bacteroidota</taxon>
        <taxon>Cytophagia</taxon>
        <taxon>Cytophagales</taxon>
        <taxon>Fulvivirgaceae</taxon>
        <taxon>Ohtaekwangia</taxon>
    </lineage>
</organism>
<dbReference type="PANTHER" id="PTHR21485:SF6">
    <property type="entry name" value="N-ACYLNEURAMINATE CYTIDYLYLTRANSFERASE-RELATED"/>
    <property type="match status" value="1"/>
</dbReference>
<dbReference type="Proteomes" id="UP000190961">
    <property type="component" value="Unassembled WGS sequence"/>
</dbReference>
<dbReference type="RefSeq" id="WP_079688868.1">
    <property type="nucleotide sequence ID" value="NZ_FUZU01000003.1"/>
</dbReference>
<dbReference type="AlphaFoldDB" id="A0A1T5M4K4"/>
<dbReference type="SUPFAM" id="SSF53448">
    <property type="entry name" value="Nucleotide-diphospho-sugar transferases"/>
    <property type="match status" value="1"/>
</dbReference>
<protein>
    <submittedName>
        <fullName evidence="1">N-acylneuraminate cytidylyltransferase</fullName>
    </submittedName>
</protein>
<dbReference type="EMBL" id="FUZU01000003">
    <property type="protein sequence ID" value="SKC82974.1"/>
    <property type="molecule type" value="Genomic_DNA"/>
</dbReference>
<evidence type="ECO:0000313" key="2">
    <source>
        <dbReference type="Proteomes" id="UP000190961"/>
    </source>
</evidence>
<dbReference type="InterPro" id="IPR003329">
    <property type="entry name" value="Cytidylyl_trans"/>
</dbReference>
<keyword evidence="2" id="KW-1185">Reference proteome</keyword>
<dbReference type="STRING" id="688867.SAMN05660236_4333"/>
<sequence>MDNSISVFLPTRKGSERVANKNTRDFCGIKGGLLYLKLQNILKLKNVNEIILSTNDPASIDVGSRFKDTRLRIIERPENLCLSETKVSDLIAYVPTCVSTDHILWLHVTTPFVGVEDYNQAIEQYFKNLNNNSFDSLLSVNKLQQFLWDNDSRQMINFDIEGGNWPRTQDLRPLYEVNHAFYINSKSNYLKYNNRVTPNLDIFVLGAIKSLDVDLEDDFLIAEAIYDRLYKV</sequence>
<dbReference type="GO" id="GO:0008781">
    <property type="term" value="F:N-acylneuraminate cytidylyltransferase activity"/>
    <property type="evidence" value="ECO:0007669"/>
    <property type="project" value="TreeGrafter"/>
</dbReference>
<dbReference type="InterPro" id="IPR050793">
    <property type="entry name" value="CMP-NeuNAc_synthase"/>
</dbReference>
<evidence type="ECO:0000313" key="1">
    <source>
        <dbReference type="EMBL" id="SKC82974.1"/>
    </source>
</evidence>
<dbReference type="Gene3D" id="3.90.550.10">
    <property type="entry name" value="Spore Coat Polysaccharide Biosynthesis Protein SpsA, Chain A"/>
    <property type="match status" value="1"/>
</dbReference>
<gene>
    <name evidence="1" type="ORF">SAMN05660236_4333</name>
</gene>
<dbReference type="PANTHER" id="PTHR21485">
    <property type="entry name" value="HAD SUPERFAMILY MEMBERS CMAS AND KDSC"/>
    <property type="match status" value="1"/>
</dbReference>